<dbReference type="RefSeq" id="WP_066466452.1">
    <property type="nucleotide sequence ID" value="NZ_MATO01000077.1"/>
</dbReference>
<sequence length="127" mass="14278">MKKWNMLLSSLLLVLLLAACSSNVEDDVAAPYIERANEVVQQLNEGAYDDIYAQFNDTMKEQLTAEQLAQIEPILQQSGEFEGIDKQSVEEKDGIHLVVLIGSHRNENRIYTISYDANDSITGLFVQ</sequence>
<keyword evidence="4" id="KW-1185">Reference proteome</keyword>
<feature type="chain" id="PRO_5039462592" description="DUF3887 domain-containing protein" evidence="1">
    <location>
        <begin position="25"/>
        <end position="127"/>
    </location>
</feature>
<dbReference type="EMBL" id="MATO01000077">
    <property type="protein sequence ID" value="OCS84457.1"/>
    <property type="molecule type" value="Genomic_DNA"/>
</dbReference>
<dbReference type="Proteomes" id="UP000093482">
    <property type="component" value="Unassembled WGS sequence"/>
</dbReference>
<name>A0A1C0YB89_9BACL</name>
<reference evidence="3 4" key="1">
    <citation type="submission" date="2016-07" db="EMBL/GenBank/DDBJ databases">
        <title>Caryophanon latum genome sequencing.</title>
        <authorList>
            <person name="Verma A."/>
            <person name="Pal Y."/>
            <person name="Krishnamurthi S."/>
        </authorList>
    </citation>
    <scope>NUCLEOTIDE SEQUENCE [LARGE SCALE GENOMIC DNA]</scope>
    <source>
        <strain evidence="3 4">DSM 14151</strain>
    </source>
</reference>
<dbReference type="AlphaFoldDB" id="A0A1C0YB89"/>
<keyword evidence="1" id="KW-0732">Signal</keyword>
<dbReference type="Pfam" id="PF13026">
    <property type="entry name" value="DUF3887"/>
    <property type="match status" value="1"/>
</dbReference>
<dbReference type="InterPro" id="IPR024981">
    <property type="entry name" value="DUF3887"/>
</dbReference>
<protein>
    <recommendedName>
        <fullName evidence="2">DUF3887 domain-containing protein</fullName>
    </recommendedName>
</protein>
<accession>A0A1C0YB89</accession>
<evidence type="ECO:0000313" key="4">
    <source>
        <dbReference type="Proteomes" id="UP000093482"/>
    </source>
</evidence>
<proteinExistence type="predicted"/>
<feature type="domain" description="DUF3887" evidence="2">
    <location>
        <begin position="36"/>
        <end position="124"/>
    </location>
</feature>
<evidence type="ECO:0000313" key="3">
    <source>
        <dbReference type="EMBL" id="OCS84457.1"/>
    </source>
</evidence>
<organism evidence="3 4">
    <name type="scientific">Caryophanon latum</name>
    <dbReference type="NCBI Taxonomy" id="33977"/>
    <lineage>
        <taxon>Bacteria</taxon>
        <taxon>Bacillati</taxon>
        <taxon>Bacillota</taxon>
        <taxon>Bacilli</taxon>
        <taxon>Bacillales</taxon>
        <taxon>Caryophanaceae</taxon>
        <taxon>Caryophanon</taxon>
    </lineage>
</organism>
<dbReference type="PROSITE" id="PS51257">
    <property type="entry name" value="PROKAR_LIPOPROTEIN"/>
    <property type="match status" value="1"/>
</dbReference>
<comment type="caution">
    <text evidence="3">The sequence shown here is derived from an EMBL/GenBank/DDBJ whole genome shotgun (WGS) entry which is preliminary data.</text>
</comment>
<evidence type="ECO:0000259" key="2">
    <source>
        <dbReference type="Pfam" id="PF13026"/>
    </source>
</evidence>
<gene>
    <name evidence="3" type="ORF">A6K76_15605</name>
</gene>
<dbReference type="Gene3D" id="3.10.450.590">
    <property type="match status" value="1"/>
</dbReference>
<feature type="signal peptide" evidence="1">
    <location>
        <begin position="1"/>
        <end position="24"/>
    </location>
</feature>
<evidence type="ECO:0000256" key="1">
    <source>
        <dbReference type="SAM" id="SignalP"/>
    </source>
</evidence>